<dbReference type="AlphaFoldDB" id="A0A1L5PI40"/>
<feature type="region of interest" description="Disordered" evidence="1">
    <location>
        <begin position="1"/>
        <end position="25"/>
    </location>
</feature>
<evidence type="ECO:0000313" key="3">
    <source>
        <dbReference type="Proteomes" id="UP000185109"/>
    </source>
</evidence>
<keyword evidence="2" id="KW-0614">Plasmid</keyword>
<protein>
    <submittedName>
        <fullName evidence="2">Uncharacterized protein</fullName>
    </submittedName>
</protein>
<evidence type="ECO:0000256" key="1">
    <source>
        <dbReference type="SAM" id="MobiDB-lite"/>
    </source>
</evidence>
<geneLocation type="plasmid" evidence="3">
    <name>prsp8c3c</name>
</geneLocation>
<reference evidence="2 3" key="1">
    <citation type="submission" date="2016-09" db="EMBL/GenBank/DDBJ databases">
        <title>The complete genome sequences of Rhizobium gallicum, symbiovars gallicum and phaseoli, symbionts associated to common bean (Phaseolus vulgaris).</title>
        <authorList>
            <person name="Bustos P."/>
            <person name="Santamaria R.I."/>
            <person name="Perez-Carrascal O.M."/>
            <person name="Juarez S."/>
            <person name="Lozano L."/>
            <person name="Martinez-Flores I."/>
            <person name="Martinez-Romero E."/>
            <person name="Cevallos M."/>
            <person name="Romero D."/>
            <person name="Davila G."/>
            <person name="Gonzalez V."/>
        </authorList>
    </citation>
    <scope>NUCLEOTIDE SEQUENCE [LARGE SCALE GENOMIC DNA]</scope>
    <source>
        <strain evidence="2 3">8C-3</strain>
        <plasmid evidence="3">Plasmid prsp8c3c</plasmid>
    </source>
</reference>
<evidence type="ECO:0000313" key="2">
    <source>
        <dbReference type="EMBL" id="APO79735.1"/>
    </source>
</evidence>
<dbReference type="Proteomes" id="UP000185109">
    <property type="component" value="Plasmid pRsp8C3c"/>
</dbReference>
<dbReference type="EMBL" id="CP017244">
    <property type="protein sequence ID" value="APO79735.1"/>
    <property type="molecule type" value="Genomic_DNA"/>
</dbReference>
<feature type="region of interest" description="Disordered" evidence="1">
    <location>
        <begin position="37"/>
        <end position="56"/>
    </location>
</feature>
<organism evidence="2 3">
    <name type="scientific">Rhizobium etli 8C-3</name>
    <dbReference type="NCBI Taxonomy" id="538025"/>
    <lineage>
        <taxon>Bacteria</taxon>
        <taxon>Pseudomonadati</taxon>
        <taxon>Pseudomonadota</taxon>
        <taxon>Alphaproteobacteria</taxon>
        <taxon>Hyphomicrobiales</taxon>
        <taxon>Rhizobiaceae</taxon>
        <taxon>Rhizobium/Agrobacterium group</taxon>
        <taxon>Rhizobium</taxon>
    </lineage>
</organism>
<gene>
    <name evidence="2" type="ORF">AM571_PC02005</name>
</gene>
<feature type="compositionally biased region" description="Basic and acidic residues" evidence="1">
    <location>
        <begin position="41"/>
        <end position="56"/>
    </location>
</feature>
<proteinExistence type="predicted"/>
<feature type="compositionally biased region" description="Basic residues" evidence="1">
    <location>
        <begin position="1"/>
        <end position="15"/>
    </location>
</feature>
<sequence>MRSRRHHFEKPHQTRAARPPQNPQRPRLFQEAVFDQSIRPGKADGEKQDHTGGHRTDKRQLLAAHHSFFLNLLCSVMELS</sequence>
<name>A0A1L5PI40_RHIET</name>
<accession>A0A1L5PI40</accession>
<feature type="compositionally biased region" description="Low complexity" evidence="1">
    <location>
        <begin position="16"/>
        <end position="25"/>
    </location>
</feature>